<protein>
    <submittedName>
        <fullName evidence="10">Na+/H+ antiporter</fullName>
    </submittedName>
</protein>
<keyword evidence="5 8" id="KW-0472">Membrane</keyword>
<evidence type="ECO:0000256" key="2">
    <source>
        <dbReference type="ARBA" id="ARBA00022475"/>
    </source>
</evidence>
<feature type="region of interest" description="Disordered" evidence="7">
    <location>
        <begin position="1"/>
        <end position="23"/>
    </location>
</feature>
<dbReference type="Pfam" id="PF06965">
    <property type="entry name" value="Na_H_antiport_1"/>
    <property type="match status" value="1"/>
</dbReference>
<dbReference type="InterPro" id="IPR013769">
    <property type="entry name" value="Band3_cytoplasmic_dom"/>
</dbReference>
<keyword evidence="3 8" id="KW-0812">Transmembrane</keyword>
<evidence type="ECO:0000256" key="8">
    <source>
        <dbReference type="SAM" id="Phobius"/>
    </source>
</evidence>
<evidence type="ECO:0000256" key="3">
    <source>
        <dbReference type="ARBA" id="ARBA00022692"/>
    </source>
</evidence>
<feature type="compositionally biased region" description="Acidic residues" evidence="7">
    <location>
        <begin position="11"/>
        <end position="23"/>
    </location>
</feature>
<feature type="region of interest" description="Disordered" evidence="7">
    <location>
        <begin position="557"/>
        <end position="581"/>
    </location>
</feature>
<feature type="coiled-coil region" evidence="6">
    <location>
        <begin position="448"/>
        <end position="482"/>
    </location>
</feature>
<feature type="transmembrane region" description="Helical" evidence="8">
    <location>
        <begin position="773"/>
        <end position="794"/>
    </location>
</feature>
<feature type="compositionally biased region" description="Acidic residues" evidence="7">
    <location>
        <begin position="192"/>
        <end position="202"/>
    </location>
</feature>
<feature type="region of interest" description="Disordered" evidence="7">
    <location>
        <begin position="164"/>
        <end position="288"/>
    </location>
</feature>
<reference evidence="10 11" key="1">
    <citation type="submission" date="2024-03" db="EMBL/GenBank/DDBJ databases">
        <title>Aureococcus anophagefferens CCMP1851 and Kratosvirus quantuckense: Draft genome of a second virus-susceptible host strain in the model system.</title>
        <authorList>
            <person name="Chase E."/>
            <person name="Truchon A.R."/>
            <person name="Schepens W."/>
            <person name="Wilhelm S.W."/>
        </authorList>
    </citation>
    <scope>NUCLEOTIDE SEQUENCE [LARGE SCALE GENOMIC DNA]</scope>
    <source>
        <strain evidence="10 11">CCMP1851</strain>
    </source>
</reference>
<gene>
    <name evidence="10" type="ORF">SO694_00040128</name>
</gene>
<dbReference type="InterPro" id="IPR023171">
    <property type="entry name" value="Na/H_antiporter_dom_sf"/>
</dbReference>
<evidence type="ECO:0000256" key="6">
    <source>
        <dbReference type="SAM" id="Coils"/>
    </source>
</evidence>
<evidence type="ECO:0000256" key="1">
    <source>
        <dbReference type="ARBA" id="ARBA00004429"/>
    </source>
</evidence>
<sequence length="1101" mass="118503">MTSSARCQGDADSDVESTAEELEEEQRERNLTMFSKRHLFVELHELKNNEWHETKRYNYGLEEDLATDGPKRHWTKAHLPSISVFGMLAFRDCLHEDLVILDVASQSATGASQLEPVALAIVDHLVSDGAVEAADRDAALLALLGHLNSRKCVEHDDELKAFKREREQRKRRQTLESEVSKLPRAGPLETLGEVDEDGDDDDAKPAASWRRPSLPKLLDVKRPPSVGSLLDLVKKGRGGNDEPASPRPPEPPALGRSRSAPGPPRCAAVGDLEKKRRTKAREDTLKPDAEEEAVHVLIDDDFAWLREDIVAFVRLSEPVDTGLEEHVDVDELDDDESAGGTPQSSPSKGGLAARSKERAPAKPHQQLHARFIVLVLGRREMESARGSSAAKLLHDRHVEMGAAAAAMMQDDSVVRVAYEATAPSQVLAAIDRRLSALRVLPQTSRPTSKAVDRRAKRIMKQLAQLKEEEERKRLEALDAENDLVTGRAVGSVFLRVQYPTQNQKLLAKQRDVFAKGVSLTTFFEFAQKYALPLVAGIVLALVLANARAGGYRRWAGASHGGDDDDGDDGLVDDHGDDHGSSHGGHPTVFGLRVHGHDVTLHFLVNDVLMALFFGLAVKEIAEAFQPGGSLYPPGRKAVNPLCGTLGGVLGPIAAYFAVLYAGTASGLLTGYDYAQYARGWGIPTATDISVAWVAAICVFGAGHVAINYLLLCAVIDDGLGLVIIAVAYPDPDAPVQPAWLGLVLLAMALAYGLRRARCARWEAYVALAGPPAWIGLLWASVHPSLALVFVVPFMPLSVGHEEERDELDAVLSESPRGALSDANLKAHDSAMEAGAEPEAHVPVHRSPLHDFEESVKGFVDFGVLFAFGVVNAGVRVDAVGGFTVVICLSLLLGKALGMTLGSNLATVLGFPRPDGMSHRHLVVAGVISSVGLTVSLFIAGEAFTAKPTLEAQAKMGALLSVFPPLVLCGAAVADPRMRDRLLGPDGKKDDDATLEGGSNRSGGTLPTDDDASSAASTAGDPHAVFVNEEDEDLEAVVVSNIESSLLRIQRLEAKIEERVGLSRSASIDQIHEHQSRLRKDRKSFDRGSFDGGDGMDSSARS</sequence>
<feature type="transmembrane region" description="Helical" evidence="8">
    <location>
        <begin position="878"/>
        <end position="900"/>
    </location>
</feature>
<dbReference type="PANTHER" id="PTHR30341">
    <property type="entry name" value="SODIUM ION/PROTON ANTIPORTER NHAA-RELATED"/>
    <property type="match status" value="1"/>
</dbReference>
<dbReference type="Gene3D" id="3.40.930.10">
    <property type="entry name" value="Mannitol-specific EII, Chain A"/>
    <property type="match status" value="1"/>
</dbReference>
<feature type="transmembrane region" description="Helical" evidence="8">
    <location>
        <begin position="529"/>
        <end position="546"/>
    </location>
</feature>
<feature type="compositionally biased region" description="Basic and acidic residues" evidence="7">
    <location>
        <begin position="981"/>
        <end position="991"/>
    </location>
</feature>
<evidence type="ECO:0000313" key="10">
    <source>
        <dbReference type="EMBL" id="KAK7248692.1"/>
    </source>
</evidence>
<evidence type="ECO:0000259" key="9">
    <source>
        <dbReference type="Pfam" id="PF07565"/>
    </source>
</evidence>
<name>A0ABR1G6S1_AURAN</name>
<dbReference type="Proteomes" id="UP001363151">
    <property type="component" value="Unassembled WGS sequence"/>
</dbReference>
<feature type="region of interest" description="Disordered" evidence="7">
    <location>
        <begin position="332"/>
        <end position="365"/>
    </location>
</feature>
<comment type="caution">
    <text evidence="10">The sequence shown here is derived from an EMBL/GenBank/DDBJ whole genome shotgun (WGS) entry which is preliminary data.</text>
</comment>
<feature type="transmembrane region" description="Helical" evidence="8">
    <location>
        <begin position="955"/>
        <end position="973"/>
    </location>
</feature>
<feature type="compositionally biased region" description="Basic and acidic residues" evidence="7">
    <location>
        <begin position="164"/>
        <end position="181"/>
    </location>
</feature>
<keyword evidence="11" id="KW-1185">Reference proteome</keyword>
<dbReference type="Pfam" id="PF07565">
    <property type="entry name" value="Band_3_cyto"/>
    <property type="match status" value="1"/>
</dbReference>
<evidence type="ECO:0000256" key="4">
    <source>
        <dbReference type="ARBA" id="ARBA00022989"/>
    </source>
</evidence>
<feature type="transmembrane region" description="Helical" evidence="8">
    <location>
        <begin position="708"/>
        <end position="728"/>
    </location>
</feature>
<proteinExistence type="predicted"/>
<evidence type="ECO:0000256" key="5">
    <source>
        <dbReference type="ARBA" id="ARBA00023136"/>
    </source>
</evidence>
<feature type="transmembrane region" description="Helical" evidence="8">
    <location>
        <begin position="680"/>
        <end position="701"/>
    </location>
</feature>
<dbReference type="EMBL" id="JBBJCI010000087">
    <property type="protein sequence ID" value="KAK7248692.1"/>
    <property type="molecule type" value="Genomic_DNA"/>
</dbReference>
<keyword evidence="6" id="KW-0175">Coiled coil</keyword>
<feature type="region of interest" description="Disordered" evidence="7">
    <location>
        <begin position="1064"/>
        <end position="1101"/>
    </location>
</feature>
<accession>A0ABR1G6S1</accession>
<feature type="compositionally biased region" description="Basic and acidic residues" evidence="7">
    <location>
        <begin position="571"/>
        <end position="580"/>
    </location>
</feature>
<dbReference type="PANTHER" id="PTHR30341:SF0">
    <property type="entry name" value="NA(+)_H(+) ANTIPORTER NHAA"/>
    <property type="match status" value="1"/>
</dbReference>
<feature type="compositionally biased region" description="Basic and acidic residues" evidence="7">
    <location>
        <begin position="1069"/>
        <end position="1088"/>
    </location>
</feature>
<feature type="transmembrane region" description="Helical" evidence="8">
    <location>
        <begin position="921"/>
        <end position="943"/>
    </location>
</feature>
<organism evidence="10 11">
    <name type="scientific">Aureococcus anophagefferens</name>
    <name type="common">Harmful bloom alga</name>
    <dbReference type="NCBI Taxonomy" id="44056"/>
    <lineage>
        <taxon>Eukaryota</taxon>
        <taxon>Sar</taxon>
        <taxon>Stramenopiles</taxon>
        <taxon>Ochrophyta</taxon>
        <taxon>Pelagophyceae</taxon>
        <taxon>Pelagomonadales</taxon>
        <taxon>Pelagomonadaceae</taxon>
        <taxon>Aureococcus</taxon>
    </lineage>
</organism>
<feature type="region of interest" description="Disordered" evidence="7">
    <location>
        <begin position="981"/>
        <end position="1018"/>
    </location>
</feature>
<dbReference type="InterPro" id="IPR004670">
    <property type="entry name" value="NhaA"/>
</dbReference>
<feature type="domain" description="Band 3 cytoplasmic" evidence="9">
    <location>
        <begin position="38"/>
        <end position="151"/>
    </location>
</feature>
<dbReference type="InterPro" id="IPR016152">
    <property type="entry name" value="PTrfase/Anion_transptr"/>
</dbReference>
<keyword evidence="4 8" id="KW-1133">Transmembrane helix</keyword>
<evidence type="ECO:0000256" key="7">
    <source>
        <dbReference type="SAM" id="MobiDB-lite"/>
    </source>
</evidence>
<dbReference type="SUPFAM" id="SSF55804">
    <property type="entry name" value="Phoshotransferase/anion transport protein"/>
    <property type="match status" value="1"/>
</dbReference>
<feature type="transmembrane region" description="Helical" evidence="8">
    <location>
        <begin position="734"/>
        <end position="753"/>
    </location>
</feature>
<keyword evidence="2" id="KW-1003">Cell membrane</keyword>
<comment type="subcellular location">
    <subcellularLocation>
        <location evidence="1">Cell inner membrane</location>
        <topology evidence="1">Multi-pass membrane protein</topology>
    </subcellularLocation>
</comment>
<dbReference type="Gene3D" id="1.20.1530.10">
    <property type="entry name" value="Na+/H+ antiporter like domain"/>
    <property type="match status" value="1"/>
</dbReference>
<feature type="transmembrane region" description="Helical" evidence="8">
    <location>
        <begin position="641"/>
        <end position="660"/>
    </location>
</feature>
<evidence type="ECO:0000313" key="11">
    <source>
        <dbReference type="Proteomes" id="UP001363151"/>
    </source>
</evidence>